<comment type="catalytic activity">
    <reaction evidence="6">
        <text>Hydrolysis of (1-&gt;6)-alpha-D-glucosidic linkages in pullulan, amylopectin and glycogen, and in the alpha- and beta-limit dextrins of amylopectin and glycogen.</text>
        <dbReference type="EC" id="3.2.1.41"/>
    </reaction>
</comment>
<feature type="compositionally biased region" description="Basic and acidic residues" evidence="10">
    <location>
        <begin position="2666"/>
        <end position="2678"/>
    </location>
</feature>
<keyword evidence="5 13" id="KW-0326">Glycosidase</keyword>
<feature type="region of interest" description="Disordered" evidence="10">
    <location>
        <begin position="2761"/>
        <end position="2791"/>
    </location>
</feature>
<dbReference type="GO" id="GO:0030246">
    <property type="term" value="F:carbohydrate binding"/>
    <property type="evidence" value="ECO:0007669"/>
    <property type="project" value="InterPro"/>
</dbReference>
<evidence type="ECO:0000313" key="13">
    <source>
        <dbReference type="EMBL" id="MUG47618.1"/>
    </source>
</evidence>
<evidence type="ECO:0000313" key="14">
    <source>
        <dbReference type="Proteomes" id="UP000447876"/>
    </source>
</evidence>
<reference evidence="13 14" key="1">
    <citation type="submission" date="2019-11" db="EMBL/GenBank/DDBJ databases">
        <title>Draft genome sequences of five Paenibacillus species of dairy origin.</title>
        <authorList>
            <person name="Olajide A.M."/>
            <person name="Chen S."/>
            <person name="Lapointe G."/>
        </authorList>
    </citation>
    <scope>NUCLEOTIDE SEQUENCE [LARGE SCALE GENOMIC DNA]</scope>
    <source>
        <strain evidence="13 14">12CR55</strain>
    </source>
</reference>
<dbReference type="Pfam" id="PF03714">
    <property type="entry name" value="PUD"/>
    <property type="match status" value="2"/>
</dbReference>
<dbReference type="InterPro" id="IPR013783">
    <property type="entry name" value="Ig-like_fold"/>
</dbReference>
<dbReference type="GO" id="GO:0005975">
    <property type="term" value="P:carbohydrate metabolic process"/>
    <property type="evidence" value="ECO:0007669"/>
    <property type="project" value="InterPro"/>
</dbReference>
<evidence type="ECO:0000256" key="7">
    <source>
        <dbReference type="ARBA" id="ARBA00024062"/>
    </source>
</evidence>
<evidence type="ECO:0000256" key="11">
    <source>
        <dbReference type="SAM" id="Phobius"/>
    </source>
</evidence>
<dbReference type="InterPro" id="IPR005323">
    <property type="entry name" value="CBM41_pullulanase"/>
</dbReference>
<dbReference type="Pfam" id="PF02922">
    <property type="entry name" value="CBM_48"/>
    <property type="match status" value="1"/>
</dbReference>
<keyword evidence="4" id="KW-0106">Calcium</keyword>
<gene>
    <name evidence="13" type="primary">pulA</name>
    <name evidence="13" type="ORF">GNP95_21940</name>
</gene>
<dbReference type="InterPro" id="IPR049117">
    <property type="entry name" value="pulA_all-beta"/>
</dbReference>
<evidence type="ECO:0000256" key="5">
    <source>
        <dbReference type="ARBA" id="ARBA00023295"/>
    </source>
</evidence>
<evidence type="ECO:0000256" key="1">
    <source>
        <dbReference type="ARBA" id="ARBA00008061"/>
    </source>
</evidence>
<dbReference type="Pfam" id="PF00395">
    <property type="entry name" value="SLH"/>
    <property type="match status" value="3"/>
</dbReference>
<keyword evidence="11" id="KW-0472">Membrane</keyword>
<feature type="compositionally biased region" description="Low complexity" evidence="10">
    <location>
        <begin position="2647"/>
        <end position="2665"/>
    </location>
</feature>
<dbReference type="InterPro" id="IPR006047">
    <property type="entry name" value="GH13_cat_dom"/>
</dbReference>
<dbReference type="SUPFAM" id="SSF49373">
    <property type="entry name" value="Invasin/intimin cell-adhesion fragments"/>
    <property type="match status" value="2"/>
</dbReference>
<feature type="region of interest" description="Disordered" evidence="10">
    <location>
        <begin position="2293"/>
        <end position="2350"/>
    </location>
</feature>
<comment type="caution">
    <text evidence="13">The sequence shown here is derived from an EMBL/GenBank/DDBJ whole genome shotgun (WGS) entry which is preliminary data.</text>
</comment>
<sequence length="2848" mass="307057">MAWKGGVHPAEASRQSSGSQISMVRERSLLLMDYKRSFRIVALSLAVLMLVNLLGMSQASGQANSQLWTASQQGVQNQEPSLMFHPDGAVTITGITEAGKLYVVGNFAASGWAHFIEMTAVSSYTENGTRMNVYSYTIPKTDFIANKGVVEYKFSTADGDWNASYADPRNVSRISVNSAIHSLSVRDYAGHPPGKEVVTGQSLDLRAVRILADGTPLDFTDYAVWSSSQPGEISVAGGKVQVADHAAAGASTVISAVYEDIITQLDLKVVDRIVASPVINGDGSVTFNNNTYTGNELYVIGSMNGWSPEQSEAMTLDGAGVFSATMALAPGSYSYKFNSSRLQWADNFADPLNPLQLDGNSVVHVPGIQIGVPDTVAKGSSLELKAALVQPDGTTEHVSPQWSLKESGLAGISISGSRLVIADDAAGTSFTIVAEHAGSRSEKEVTVASGLYTFNLHYFRYDGKQNDWNMWIWPEGKDGSGYPFTGVDADGFAVGTYSSVSPKIGVLTRLSIPGNDWSAQEMDRKVEMPAGQTAVDVYMVENDPKVYFAKPDTSPKFSAVMADSLDTLIAEASSTIAEADLSTVQLTDITNGSRKLSVSAAKLNGRKLKITLNDPQEFDVTHQYTLETAHLAPTLVTMRKILDDPSFYYDGDDLGLTYTQSGSTFKVWAPTAAKVSVSLYSGAGDYDGNGLVTDHAGGSEHLLNRSANGVWSGSLSGDLKGLFYMYKVEFADGTVNYAVDPYAVAVSANGQRSAIIDLQDTNPAGWTPEKKPQLVEPVDAVLYELHIRDFSISPDSGMTHKGKYKAFTERGAKTSQGLPTGTDHLKALGVTHVHLLPAYDFKTVNELAVDDPSSDAPKYNWGYDPQNYNVPEGAYSSDPSDPAARIREFKEMVQSLHDEGIGVVMDVVYNHTFSIEDGPFNKIVPGYYYRTADAGTYSNATGVGNEIASERPMVSKYIRESVKYWAEEYAVDGFRFDLMGLIDIDTMKDVTSQLHQEVDPSLIVYGEPWDMGPTPLPQSLKTIKGSQRNQGFAVFNDDVRGAIKGDSDGTGKGFATGEPGQEAAVVTGVKGATDSFAAKPSEAINYVTAHDNLNLWDKIVRTQGLDTELGMLSIRDGVLEGGGSVEDAVAAAQPHKYVGTGENVFDNETVRRSLLANGIVLTSQGVPFLHAGDELLRSKYGDHNSYRSPDTVNQIRWDNKDNFSRVFDYYQGLIELRKSHPAFRMNSKEAIAKHLQVTKSDGSIVSFQLKDHANGDTWNNIIVIYNANKTAQTVKLPGGSAWNIVVDDRSAGTAKLGAPVSGSVQVAGLSMMVLYDEETLYTPEVSKIELTPAALGLEPGMNRSLTAIVRDQKGNPMAGAGLVWSTSDNKIATVSDRGLISAKAEGTATITAAIGQIQAAATVQVGILQPTALTLAGAGEVYATQSTVVNATLLDQFGQILKGKTLAWSSSDTSVATVSGTGEVKGLKPGVVTITARIGGLQAEKQIKVLPFEKKTVQLRYTRPDQNYADWNLWIWGTGGVSDGQVNFTVRDGVAVANIETAPDSGSVGFVVRKGTDWSTAKQDIPDDRSIPLGTGQTFVKVNVQSMVMEIEIVPEVSGPALNEGNIIFYYRDDDLYRQDAMHTISAVKLNVSLGHGTHDVQSYEMVYDPKNEYFVYTLKNVEQGKYYYNFTVTRNGRDTIVVDDKNPQREGGRSVIEFLKPELDIQAGIFPASLNEAIAYHENAVLTLKVTGDEGVKLREAYADLRQLGGGAKEAIDPLLLERTISVADHIAAGTKTIGLTVIDEYGNKHQGQVEITVKARTGSSPLDFDWDEARIYFLLTDRFYNGDPSNDNPNHIPGSYDPSQPEAYHGGDIRGIIEKLDYLEKLGINTIWITPIVDNIDFDVRYGKDGPQFGYHGYWAKNFETMDEHLGDIDDFKELIDKAHDRGMKIMVDVVLNHAGYGMKQGDQGAGVPGYPTAEDQERFAGMLRDGGTDTVRGELAGLPDFKTEEAEVRNKLIEWQVDWLSKARTDRGDTIDYFRVDTVKHVDETTWMAFKNELTKTKPDFKLIGEYFGASPGNTGGFLGNGMMDSLLDFQFKDKARDFVNGQIDSVESYLQLRNGLLTSDKTFGQFLSSHDESGFLSHYVDGDIGKLKVAAALQMTSKGQPVIYYGEELGQSGGTAGDMDLGEFNDNRDDMPWGKIDGLDAAAMDIHTHYTKLLQIRAKHSKVFSKGTRTKLGGSDASGYVVFSRTLGEEAVIVGLNTRAEEAAAEFKVPFAAGTTLTDEYSQAKYKVANGGKVSVVIPGKDQGGTIVLSAPDKGKPQEPGNGDPGSGPSPSTPGSSGSSGSGAGDGAHNDKGSQDSAGQPADVQFVSDPVAEKGVVTIEAEPGKRIIRLPANATALDGSNALRFKTEPFTLDVPASVVKQLIDLISAGNQNDAANVAADGSLVSAVNGAVNGTLNGDLDRILDGAQIVISFQPLADEEGQRLLATAQIGRESVVLKVQGKVYEVELFVVTGDGKMLALDRFTAPLHIHFNTDDGSVGSISGLHGVLGIYRFADNGLLQYAGARRSGTGLSAELNALGKLALVSYNKTFSDVLPEHWANDAVKQLAARQIVMGVSEDAFAPSKSVTRAEFTAMLTRALASEQQLEAEQLERQRSGPGQGQEQEQGQGQMQQEQQQIHPEQRRGQQLELEQKQSSGVEATLTPHELDPTANMSYRDVSASAWYADAVAMASAAGIIKGRADGTFGGDDVITREEMAVMLIRTYDVMNDVKGGRNEYGTEDSSAADMNNSTGEGHDKAGESPRSVEAAIKDSNSVAPWAQQAVLEAAALGMLNGKGNGLFAPKEQLTRAESAQVIWKLLQQY</sequence>
<keyword evidence="11" id="KW-1133">Transmembrane helix</keyword>
<comment type="similarity">
    <text evidence="1">Belongs to the glycosyl hydrolase 13 family.</text>
</comment>
<dbReference type="SUPFAM" id="SSF49452">
    <property type="entry name" value="Starch-binding domain-like"/>
    <property type="match status" value="2"/>
</dbReference>
<dbReference type="Gene3D" id="2.60.40.1080">
    <property type="match status" value="3"/>
</dbReference>
<dbReference type="OrthoDB" id="9761875at2"/>
<dbReference type="InterPro" id="IPR003343">
    <property type="entry name" value="Big_2"/>
</dbReference>
<dbReference type="Pfam" id="PF21653">
    <property type="entry name" value="pulA_all-beta"/>
    <property type="match status" value="1"/>
</dbReference>
<dbReference type="Gene3D" id="3.20.20.80">
    <property type="entry name" value="Glycosidases"/>
    <property type="match status" value="2"/>
</dbReference>
<evidence type="ECO:0000256" key="3">
    <source>
        <dbReference type="ARBA" id="ARBA00022801"/>
    </source>
</evidence>
<evidence type="ECO:0000256" key="8">
    <source>
        <dbReference type="ARBA" id="ARBA00029618"/>
    </source>
</evidence>
<dbReference type="NCBIfam" id="TIGR02104">
    <property type="entry name" value="pulA_typeI"/>
    <property type="match status" value="1"/>
</dbReference>
<dbReference type="SMART" id="SM00635">
    <property type="entry name" value="BID_2"/>
    <property type="match status" value="2"/>
</dbReference>
<dbReference type="PANTHER" id="PTHR43002">
    <property type="entry name" value="GLYCOGEN DEBRANCHING ENZYME"/>
    <property type="match status" value="1"/>
</dbReference>
<dbReference type="CDD" id="cd11341">
    <property type="entry name" value="AmyAc_Pullulanase_LD-like"/>
    <property type="match status" value="1"/>
</dbReference>
<dbReference type="InterPro" id="IPR013780">
    <property type="entry name" value="Glyco_hydro_b"/>
</dbReference>
<feature type="region of interest" description="Disordered" evidence="10">
    <location>
        <begin position="2631"/>
        <end position="2696"/>
    </location>
</feature>
<dbReference type="EMBL" id="WNZW01000014">
    <property type="protein sequence ID" value="MUG47618.1"/>
    <property type="molecule type" value="Genomic_DNA"/>
</dbReference>
<dbReference type="Gene3D" id="2.60.40.1180">
    <property type="entry name" value="Golgi alpha-mannosidase II"/>
    <property type="match status" value="2"/>
</dbReference>
<evidence type="ECO:0000256" key="10">
    <source>
        <dbReference type="SAM" id="MobiDB-lite"/>
    </source>
</evidence>
<evidence type="ECO:0000256" key="4">
    <source>
        <dbReference type="ARBA" id="ARBA00022837"/>
    </source>
</evidence>
<evidence type="ECO:0000259" key="12">
    <source>
        <dbReference type="PROSITE" id="PS51272"/>
    </source>
</evidence>
<keyword evidence="11" id="KW-0812">Transmembrane</keyword>
<evidence type="ECO:0000256" key="2">
    <source>
        <dbReference type="ARBA" id="ARBA00022729"/>
    </source>
</evidence>
<evidence type="ECO:0000256" key="9">
    <source>
        <dbReference type="ARBA" id="ARBA00031076"/>
    </source>
</evidence>
<dbReference type="Proteomes" id="UP000447876">
    <property type="component" value="Unassembled WGS sequence"/>
</dbReference>
<dbReference type="CDD" id="cd02860">
    <property type="entry name" value="E_set_Pullulanase"/>
    <property type="match status" value="1"/>
</dbReference>
<feature type="domain" description="SLH" evidence="12">
    <location>
        <begin position="2573"/>
        <end position="2636"/>
    </location>
</feature>
<dbReference type="InterPro" id="IPR008964">
    <property type="entry name" value="Invasin/intimin_cell_adhesion"/>
</dbReference>
<dbReference type="Gene3D" id="2.60.40.1110">
    <property type="match status" value="2"/>
</dbReference>
<feature type="compositionally biased region" description="Polar residues" evidence="10">
    <location>
        <begin position="2766"/>
        <end position="2778"/>
    </location>
</feature>
<keyword evidence="2" id="KW-0732">Signal</keyword>
<dbReference type="InterPro" id="IPR017853">
    <property type="entry name" value="GH"/>
</dbReference>
<dbReference type="CDD" id="cd10315">
    <property type="entry name" value="CBM41_pullulanase"/>
    <property type="match status" value="2"/>
</dbReference>
<dbReference type="InterPro" id="IPR004193">
    <property type="entry name" value="Glyco_hydro_13_N"/>
</dbReference>
<dbReference type="SUPFAM" id="SSF81296">
    <property type="entry name" value="E set domains"/>
    <property type="match status" value="2"/>
</dbReference>
<dbReference type="InterPro" id="IPR011840">
    <property type="entry name" value="PulA_typeI"/>
</dbReference>
<accession>A0A7X2Z603</accession>
<evidence type="ECO:0000256" key="6">
    <source>
        <dbReference type="ARBA" id="ARBA00023965"/>
    </source>
</evidence>
<dbReference type="GO" id="GO:0051060">
    <property type="term" value="F:pullulanase activity"/>
    <property type="evidence" value="ECO:0007669"/>
    <property type="project" value="UniProtKB-EC"/>
</dbReference>
<feature type="compositionally biased region" description="Low complexity" evidence="10">
    <location>
        <begin position="2315"/>
        <end position="2325"/>
    </location>
</feature>
<dbReference type="InterPro" id="IPR013784">
    <property type="entry name" value="Carb-bd-like_fold"/>
</dbReference>
<dbReference type="InterPro" id="IPR014756">
    <property type="entry name" value="Ig_E-set"/>
</dbReference>
<dbReference type="SMART" id="SM00642">
    <property type="entry name" value="Aamy"/>
    <property type="match status" value="1"/>
</dbReference>
<dbReference type="PROSITE" id="PS51272">
    <property type="entry name" value="SLH"/>
    <property type="match status" value="3"/>
</dbReference>
<dbReference type="SUPFAM" id="SSF51445">
    <property type="entry name" value="(Trans)glycosidases"/>
    <property type="match status" value="2"/>
</dbReference>
<protein>
    <recommendedName>
        <fullName evidence="7">pullulanase</fullName>
        <ecNumber evidence="7">3.2.1.41</ecNumber>
    </recommendedName>
    <alternativeName>
        <fullName evidence="8">Alpha-dextrin endo-1,6-alpha-glucosidase</fullName>
    </alternativeName>
    <alternativeName>
        <fullName evidence="9">Pullulan 6-glucanohydrolase</fullName>
    </alternativeName>
</protein>
<dbReference type="InterPro" id="IPR001119">
    <property type="entry name" value="SLH_dom"/>
</dbReference>
<organism evidence="13 14">
    <name type="scientific">Paenibacillus woosongensis</name>
    <dbReference type="NCBI Taxonomy" id="307580"/>
    <lineage>
        <taxon>Bacteria</taxon>
        <taxon>Bacillati</taxon>
        <taxon>Bacillota</taxon>
        <taxon>Bacilli</taxon>
        <taxon>Bacillales</taxon>
        <taxon>Paenibacillaceae</taxon>
        <taxon>Paenibacillus</taxon>
    </lineage>
</organism>
<dbReference type="Gene3D" id="2.60.40.10">
    <property type="entry name" value="Immunoglobulins"/>
    <property type="match status" value="2"/>
</dbReference>
<feature type="domain" description="SLH" evidence="12">
    <location>
        <begin position="2697"/>
        <end position="2760"/>
    </location>
</feature>
<proteinExistence type="inferred from homology"/>
<dbReference type="Pfam" id="PF00128">
    <property type="entry name" value="Alpha-amylase"/>
    <property type="match status" value="2"/>
</dbReference>
<dbReference type="Pfam" id="PF02368">
    <property type="entry name" value="Big_2"/>
    <property type="match status" value="2"/>
</dbReference>
<name>A0A7X2Z603_9BACL</name>
<feature type="transmembrane region" description="Helical" evidence="11">
    <location>
        <begin position="37"/>
        <end position="56"/>
    </location>
</feature>
<feature type="domain" description="SLH" evidence="12">
    <location>
        <begin position="2792"/>
        <end position="2848"/>
    </location>
</feature>
<keyword evidence="3 13" id="KW-0378">Hydrolase</keyword>
<dbReference type="EC" id="3.2.1.41" evidence="7"/>